<feature type="transmembrane region" description="Helical" evidence="1">
    <location>
        <begin position="345"/>
        <end position="370"/>
    </location>
</feature>
<dbReference type="AlphaFoldDB" id="A0A366L9F7"/>
<feature type="transmembrane region" description="Helical" evidence="1">
    <location>
        <begin position="310"/>
        <end position="333"/>
    </location>
</feature>
<dbReference type="EMBL" id="QNQU01000004">
    <property type="protein sequence ID" value="RBQ10113.1"/>
    <property type="molecule type" value="Genomic_DNA"/>
</dbReference>
<feature type="transmembrane region" description="Helical" evidence="1">
    <location>
        <begin position="147"/>
        <end position="169"/>
    </location>
</feature>
<dbReference type="Proteomes" id="UP000252081">
    <property type="component" value="Unassembled WGS sequence"/>
</dbReference>
<feature type="transmembrane region" description="Helical" evidence="1">
    <location>
        <begin position="263"/>
        <end position="283"/>
    </location>
</feature>
<feature type="transmembrane region" description="Helical" evidence="1">
    <location>
        <begin position="111"/>
        <end position="135"/>
    </location>
</feature>
<comment type="caution">
    <text evidence="2">The sequence shown here is derived from an EMBL/GenBank/DDBJ whole genome shotgun (WGS) entry which is preliminary data.</text>
</comment>
<feature type="transmembrane region" description="Helical" evidence="1">
    <location>
        <begin position="489"/>
        <end position="510"/>
    </location>
</feature>
<reference evidence="2 3" key="1">
    <citation type="submission" date="2018-07" db="EMBL/GenBank/DDBJ databases">
        <title>A draft genome of a endophytic bacteria, a new species of Pedobacter.</title>
        <authorList>
            <person name="Zhang Z.D."/>
            <person name="Chen Z.J."/>
        </authorList>
    </citation>
    <scope>NUCLEOTIDE SEQUENCE [LARGE SCALE GENOMIC DNA]</scope>
    <source>
        <strain evidence="2 3">RS10</strain>
    </source>
</reference>
<dbReference type="RefSeq" id="WP_113948044.1">
    <property type="nucleotide sequence ID" value="NZ_QNQU01000004.1"/>
</dbReference>
<keyword evidence="1" id="KW-0472">Membrane</keyword>
<feature type="transmembrane region" description="Helical" evidence="1">
    <location>
        <begin position="19"/>
        <end position="36"/>
    </location>
</feature>
<feature type="transmembrane region" description="Helical" evidence="1">
    <location>
        <begin position="406"/>
        <end position="426"/>
    </location>
</feature>
<feature type="transmembrane region" description="Helical" evidence="1">
    <location>
        <begin position="59"/>
        <end position="80"/>
    </location>
</feature>
<keyword evidence="1" id="KW-1133">Transmembrane helix</keyword>
<gene>
    <name evidence="2" type="ORF">DRW42_06690</name>
</gene>
<evidence type="ECO:0000313" key="3">
    <source>
        <dbReference type="Proteomes" id="UP000252081"/>
    </source>
</evidence>
<name>A0A366L9F7_9SPHI</name>
<feature type="transmembrane region" description="Helical" evidence="1">
    <location>
        <begin position="459"/>
        <end position="477"/>
    </location>
</feature>
<protein>
    <submittedName>
        <fullName evidence="2">Uncharacterized protein</fullName>
    </submittedName>
</protein>
<feature type="transmembrane region" description="Helical" evidence="1">
    <location>
        <begin position="432"/>
        <end position="452"/>
    </location>
</feature>
<accession>A0A366L9F7</accession>
<evidence type="ECO:0000313" key="2">
    <source>
        <dbReference type="EMBL" id="RBQ10113.1"/>
    </source>
</evidence>
<feature type="transmembrane region" description="Helical" evidence="1">
    <location>
        <begin position="181"/>
        <end position="198"/>
    </location>
</feature>
<sequence length="518" mass="57953">MGIFYQTIKGDYLQRSRSYAFLITLAITIYAAYHFVPAPDENYTTLIITGYKGVYNSAWAGHISVLMTTTILALFGFFLVNGAIKKDIDTEVGLIVAASPISNMRYLLIKFVSNLLILLTISALAIIVAMLVFLIKKSGYPFLIKDFLLPYIFTIIPAMTVVAGFAILGEVFLRGKGILQGILYFFIFTTLITINMGSTSSSAITDIFGINEIISSITNQIDTQFHERIKDIALGYTITETASYKTFVWNGVSWSFDYLTSRAVWIGMILISVCISSFSFHRFDFKTLKIRRLPIFSAPAKTNYSKIEKIALPAIIPAYGILPLIKIELLLMIRKDPKILNILSFALWVSLLFVPLTTAHVILLPVLFFLQVNKLSDLATKEKAYRLHYLTYAAYKPLQRVLSAQILAAFSLLIALAFPVILRLIISSSYLNIIQVVNGTLLIAILSISIGIISDGKKLFEVFFFLLTYCVLKRISAVDYLGGIPHPDYLGKMLSIFIINISLLVACVMFRARQVNNL</sequence>
<evidence type="ECO:0000256" key="1">
    <source>
        <dbReference type="SAM" id="Phobius"/>
    </source>
</evidence>
<keyword evidence="1" id="KW-0812">Transmembrane</keyword>
<dbReference type="OrthoDB" id="6017159at2"/>
<organism evidence="2 3">
    <name type="scientific">Pedobacter miscanthi</name>
    <dbReference type="NCBI Taxonomy" id="2259170"/>
    <lineage>
        <taxon>Bacteria</taxon>
        <taxon>Pseudomonadati</taxon>
        <taxon>Bacteroidota</taxon>
        <taxon>Sphingobacteriia</taxon>
        <taxon>Sphingobacteriales</taxon>
        <taxon>Sphingobacteriaceae</taxon>
        <taxon>Pedobacter</taxon>
    </lineage>
</organism>
<proteinExistence type="predicted"/>
<keyword evidence="3" id="KW-1185">Reference proteome</keyword>